<feature type="transmembrane region" description="Helical" evidence="1">
    <location>
        <begin position="7"/>
        <end position="28"/>
    </location>
</feature>
<keyword evidence="1" id="KW-0472">Membrane</keyword>
<name>A0A330HJQ6_9HYPH</name>
<dbReference type="Gene3D" id="1.20.210.10">
    <property type="entry name" value="Cytochrome c oxidase-like, subunit I domain"/>
    <property type="match status" value="1"/>
</dbReference>
<feature type="transmembrane region" description="Helical" evidence="1">
    <location>
        <begin position="100"/>
        <end position="120"/>
    </location>
</feature>
<dbReference type="OrthoDB" id="9808748at2"/>
<reference evidence="2 3" key="1">
    <citation type="submission" date="2018-07" db="EMBL/GenBank/DDBJ databases">
        <title>Diversity of Mesorhizobium strains in Brazil.</title>
        <authorList>
            <person name="Helene L.C.F."/>
            <person name="Dall'Agnol R."/>
            <person name="Delamuta J.R.M."/>
            <person name="Hungria M."/>
        </authorList>
    </citation>
    <scope>NUCLEOTIDE SEQUENCE [LARGE SCALE GENOMIC DNA]</scope>
    <source>
        <strain evidence="2 3">AC99b</strain>
    </source>
</reference>
<proteinExistence type="predicted"/>
<feature type="transmembrane region" description="Helical" evidence="1">
    <location>
        <begin position="40"/>
        <end position="58"/>
    </location>
</feature>
<dbReference type="SUPFAM" id="SSF81442">
    <property type="entry name" value="Cytochrome c oxidase subunit I-like"/>
    <property type="match status" value="1"/>
</dbReference>
<dbReference type="AlphaFoldDB" id="A0A330HJQ6"/>
<gene>
    <name evidence="2" type="ORF">DPM33_26780</name>
</gene>
<dbReference type="Proteomes" id="UP000251558">
    <property type="component" value="Unassembled WGS sequence"/>
</dbReference>
<dbReference type="RefSeq" id="WP_112100402.1">
    <property type="nucleotide sequence ID" value="NZ_QMBP01000016.1"/>
</dbReference>
<dbReference type="InterPro" id="IPR036927">
    <property type="entry name" value="Cyt_c_oxase-like_su1_sf"/>
</dbReference>
<accession>A0A330HJQ6</accession>
<keyword evidence="1" id="KW-0812">Transmembrane</keyword>
<comment type="caution">
    <text evidence="2">The sequence shown here is derived from an EMBL/GenBank/DDBJ whole genome shotgun (WGS) entry which is preliminary data.</text>
</comment>
<dbReference type="EMBL" id="QMBP01000016">
    <property type="protein sequence ID" value="RAZ86954.1"/>
    <property type="molecule type" value="Genomic_DNA"/>
</dbReference>
<evidence type="ECO:0000313" key="2">
    <source>
        <dbReference type="EMBL" id="RAZ86954.1"/>
    </source>
</evidence>
<evidence type="ECO:0000256" key="1">
    <source>
        <dbReference type="SAM" id="Phobius"/>
    </source>
</evidence>
<keyword evidence="1" id="KW-1133">Transmembrane helix</keyword>
<protein>
    <submittedName>
        <fullName evidence="2">Uncharacterized protein</fullName>
    </submittedName>
</protein>
<keyword evidence="3" id="KW-1185">Reference proteome</keyword>
<feature type="transmembrane region" description="Helical" evidence="1">
    <location>
        <begin position="70"/>
        <end position="88"/>
    </location>
</feature>
<sequence>MPRVSELFFKTAIIFFLLGIAIGIKMGISGDHGAFPAHAHFNLLGWVTSAIFGGYYALNPAKAEKRLAMIHYGLYTLGLVVMLPPLYLKYAYGMDAVEPLLGVGSLIVAAGVLVFAIQVFSSAQSARSVASASAR</sequence>
<organism evidence="2 3">
    <name type="scientific">Mesorhizobium hawassense</name>
    <dbReference type="NCBI Taxonomy" id="1209954"/>
    <lineage>
        <taxon>Bacteria</taxon>
        <taxon>Pseudomonadati</taxon>
        <taxon>Pseudomonadota</taxon>
        <taxon>Alphaproteobacteria</taxon>
        <taxon>Hyphomicrobiales</taxon>
        <taxon>Phyllobacteriaceae</taxon>
        <taxon>Mesorhizobium</taxon>
    </lineage>
</organism>
<evidence type="ECO:0000313" key="3">
    <source>
        <dbReference type="Proteomes" id="UP000251558"/>
    </source>
</evidence>